<gene>
    <name evidence="1" type="ORF">BWY04_01046</name>
</gene>
<accession>A0A1V5ZLL2</accession>
<protein>
    <submittedName>
        <fullName evidence="1">Uncharacterized protein</fullName>
    </submittedName>
</protein>
<evidence type="ECO:0000313" key="1">
    <source>
        <dbReference type="EMBL" id="OQB41083.1"/>
    </source>
</evidence>
<organism evidence="1">
    <name type="scientific">candidate division CPR1 bacterium ADurb.Bin160</name>
    <dbReference type="NCBI Taxonomy" id="1852826"/>
    <lineage>
        <taxon>Bacteria</taxon>
        <taxon>candidate division CPR1</taxon>
    </lineage>
</organism>
<reference evidence="1" key="1">
    <citation type="submission" date="2017-02" db="EMBL/GenBank/DDBJ databases">
        <title>Delving into the versatile metabolic prowess of the omnipresent phylum Bacteroidetes.</title>
        <authorList>
            <person name="Nobu M.K."/>
            <person name="Mei R."/>
            <person name="Narihiro T."/>
            <person name="Kuroda K."/>
            <person name="Liu W.-T."/>
        </authorList>
    </citation>
    <scope>NUCLEOTIDE SEQUENCE</scope>
    <source>
        <strain evidence="1">ADurb.Bin160</strain>
    </source>
</reference>
<name>A0A1V5ZLL2_9BACT</name>
<proteinExistence type="predicted"/>
<sequence length="134" mass="15386">MGKHIAMQSAMNCEAFNNINGVQQRADFFTSYISGENISFISNYIMPDFGKDVDCSVIQNTDGSISVKKTIADINTIVVEYDSTHEYNFILKHNELLSYFQFNNKFFVFYNKNGIDHTFKTMLNKNIVIPKKIS</sequence>
<dbReference type="EMBL" id="MWDB01000024">
    <property type="protein sequence ID" value="OQB41083.1"/>
    <property type="molecule type" value="Genomic_DNA"/>
</dbReference>
<dbReference type="Proteomes" id="UP000485621">
    <property type="component" value="Unassembled WGS sequence"/>
</dbReference>
<dbReference type="AlphaFoldDB" id="A0A1V5ZLL2"/>
<comment type="caution">
    <text evidence="1">The sequence shown here is derived from an EMBL/GenBank/DDBJ whole genome shotgun (WGS) entry which is preliminary data.</text>
</comment>